<dbReference type="GO" id="GO:0009986">
    <property type="term" value="C:cell surface"/>
    <property type="evidence" value="ECO:0007669"/>
    <property type="project" value="TreeGrafter"/>
</dbReference>
<dbReference type="AlphaFoldDB" id="A0A2J6T9U2"/>
<evidence type="ECO:0000256" key="6">
    <source>
        <dbReference type="SAM" id="Phobius"/>
    </source>
</evidence>
<comment type="subcellular location">
    <subcellularLocation>
        <location evidence="1">Secreted</location>
        <location evidence="1">Cell wall</location>
    </subcellularLocation>
</comment>
<proteinExistence type="predicted"/>
<name>A0A2J6T9U2_9HELO</name>
<dbReference type="InterPro" id="IPR036941">
    <property type="entry name" value="Rcpt_L-dom_sf"/>
</dbReference>
<keyword evidence="6" id="KW-0812">Transmembrane</keyword>
<organism evidence="8 9">
    <name type="scientific">Hyaloscypha bicolor E</name>
    <dbReference type="NCBI Taxonomy" id="1095630"/>
    <lineage>
        <taxon>Eukaryota</taxon>
        <taxon>Fungi</taxon>
        <taxon>Dikarya</taxon>
        <taxon>Ascomycota</taxon>
        <taxon>Pezizomycotina</taxon>
        <taxon>Leotiomycetes</taxon>
        <taxon>Helotiales</taxon>
        <taxon>Hyaloscyphaceae</taxon>
        <taxon>Hyaloscypha</taxon>
        <taxon>Hyaloscypha bicolor</taxon>
    </lineage>
</organism>
<evidence type="ECO:0000256" key="1">
    <source>
        <dbReference type="ARBA" id="ARBA00004191"/>
    </source>
</evidence>
<keyword evidence="4 7" id="KW-0732">Signal</keyword>
<evidence type="ECO:0000256" key="7">
    <source>
        <dbReference type="SAM" id="SignalP"/>
    </source>
</evidence>
<dbReference type="GO" id="GO:0005886">
    <property type="term" value="C:plasma membrane"/>
    <property type="evidence" value="ECO:0007669"/>
    <property type="project" value="TreeGrafter"/>
</dbReference>
<accession>A0A2J6T9U2</accession>
<gene>
    <name evidence="8" type="ORF">K444DRAFT_612871</name>
</gene>
<keyword evidence="5" id="KW-0325">Glycoprotein</keyword>
<keyword evidence="2" id="KW-0134">Cell wall</keyword>
<dbReference type="EMBL" id="KZ613803">
    <property type="protein sequence ID" value="PMD59797.1"/>
    <property type="molecule type" value="Genomic_DNA"/>
</dbReference>
<evidence type="ECO:0000256" key="2">
    <source>
        <dbReference type="ARBA" id="ARBA00022512"/>
    </source>
</evidence>
<reference evidence="8 9" key="1">
    <citation type="submission" date="2016-04" db="EMBL/GenBank/DDBJ databases">
        <title>A degradative enzymes factory behind the ericoid mycorrhizal symbiosis.</title>
        <authorList>
            <consortium name="DOE Joint Genome Institute"/>
            <person name="Martino E."/>
            <person name="Morin E."/>
            <person name="Grelet G."/>
            <person name="Kuo A."/>
            <person name="Kohler A."/>
            <person name="Daghino S."/>
            <person name="Barry K."/>
            <person name="Choi C."/>
            <person name="Cichocki N."/>
            <person name="Clum A."/>
            <person name="Copeland A."/>
            <person name="Hainaut M."/>
            <person name="Haridas S."/>
            <person name="Labutti K."/>
            <person name="Lindquist E."/>
            <person name="Lipzen A."/>
            <person name="Khouja H.-R."/>
            <person name="Murat C."/>
            <person name="Ohm R."/>
            <person name="Olson A."/>
            <person name="Spatafora J."/>
            <person name="Veneault-Fourrey C."/>
            <person name="Henrissat B."/>
            <person name="Grigoriev I."/>
            <person name="Martin F."/>
            <person name="Perotto S."/>
        </authorList>
    </citation>
    <scope>NUCLEOTIDE SEQUENCE [LARGE SCALE GENOMIC DNA]</scope>
    <source>
        <strain evidence="8 9">E</strain>
    </source>
</reference>
<dbReference type="InParanoid" id="A0A2J6T9U2"/>
<dbReference type="GeneID" id="36588305"/>
<dbReference type="PANTHER" id="PTHR31018">
    <property type="entry name" value="SPORULATION-SPECIFIC PROTEIN-RELATED"/>
    <property type="match status" value="1"/>
</dbReference>
<feature type="chain" id="PRO_5014461033" description="Receptor L-domain domain-containing protein" evidence="7">
    <location>
        <begin position="24"/>
        <end position="510"/>
    </location>
</feature>
<evidence type="ECO:0008006" key="10">
    <source>
        <dbReference type="Google" id="ProtNLM"/>
    </source>
</evidence>
<dbReference type="GO" id="GO:0009277">
    <property type="term" value="C:fungal-type cell wall"/>
    <property type="evidence" value="ECO:0007669"/>
    <property type="project" value="TreeGrafter"/>
</dbReference>
<keyword evidence="9" id="KW-1185">Reference proteome</keyword>
<evidence type="ECO:0000313" key="8">
    <source>
        <dbReference type="EMBL" id="PMD59797.1"/>
    </source>
</evidence>
<feature type="signal peptide" evidence="7">
    <location>
        <begin position="1"/>
        <end position="23"/>
    </location>
</feature>
<keyword evidence="3" id="KW-0964">Secreted</keyword>
<keyword evidence="6" id="KW-0472">Membrane</keyword>
<evidence type="ECO:0000313" key="9">
    <source>
        <dbReference type="Proteomes" id="UP000235371"/>
    </source>
</evidence>
<dbReference type="InterPro" id="IPR051648">
    <property type="entry name" value="CWI-Assembly_Regulator"/>
</dbReference>
<keyword evidence="6" id="KW-1133">Transmembrane helix</keyword>
<feature type="transmembrane region" description="Helical" evidence="6">
    <location>
        <begin position="392"/>
        <end position="414"/>
    </location>
</feature>
<dbReference type="OrthoDB" id="3542863at2759"/>
<dbReference type="SUPFAM" id="SSF52058">
    <property type="entry name" value="L domain-like"/>
    <property type="match status" value="2"/>
</dbReference>
<dbReference type="STRING" id="1095630.A0A2J6T9U2"/>
<dbReference type="Proteomes" id="UP000235371">
    <property type="component" value="Unassembled WGS sequence"/>
</dbReference>
<dbReference type="PANTHER" id="PTHR31018:SF3">
    <property type="entry name" value="RECEPTOR PROTEIN-TYROSINE KINASE"/>
    <property type="match status" value="1"/>
</dbReference>
<evidence type="ECO:0000256" key="5">
    <source>
        <dbReference type="ARBA" id="ARBA00023180"/>
    </source>
</evidence>
<evidence type="ECO:0000256" key="4">
    <source>
        <dbReference type="ARBA" id="ARBA00022729"/>
    </source>
</evidence>
<sequence>MESRRWRRWSVLAMASLAGVVNGDNCASPSGFTIESQAAADALNNCSTINGNVNIQGNDLIQITLNGIETISGNLATSSCAGLRTITAPVLSQISNNFTLSSLPLLASLGFPLLDNINGGIYWDTVPDLTDVWFGNLTTLSHGLPGANVDGDISIINTGLSSLAFLNFTHYSNPATIWIKGNQQLSSVNLTGLSWGSNSLAIVSNGPSAQIFLPDLRSAGAITIGNAGHIYIPSLSETTATIEISTNAIDAFSAPSLTNIGGSLIVQNNDLLDNLSIPLLTSVKGDITIANNTLLQTINHLDQLWFCQGNITLSGDFSTVTLPSLRNIIGHFHLNSSNPDFDCTTFDKLSAQSDWSSSSYSCGAYLPGSTKDLAKHYQAPDHDFNLSKPVKAIIIILSVILGLFVSALLMRLYVHKTRVRRGSLARSASWTVPGARVEEGDVEIEEVGVTRVAERGDPLPKYERVGKPGEVPPGYTPTENAGANQVEAGNVNTETLNNASRRRWRLCYGR</sequence>
<dbReference type="RefSeq" id="XP_024736701.1">
    <property type="nucleotide sequence ID" value="XM_024880228.1"/>
</dbReference>
<evidence type="ECO:0000256" key="3">
    <source>
        <dbReference type="ARBA" id="ARBA00022525"/>
    </source>
</evidence>
<dbReference type="Gene3D" id="3.80.20.20">
    <property type="entry name" value="Receptor L-domain"/>
    <property type="match status" value="1"/>
</dbReference>
<dbReference type="GO" id="GO:0031505">
    <property type="term" value="P:fungal-type cell wall organization"/>
    <property type="evidence" value="ECO:0007669"/>
    <property type="project" value="TreeGrafter"/>
</dbReference>
<protein>
    <recommendedName>
        <fullName evidence="10">Receptor L-domain domain-containing protein</fullName>
    </recommendedName>
</protein>